<keyword evidence="9" id="KW-1185">Reference proteome</keyword>
<evidence type="ECO:0000256" key="5">
    <source>
        <dbReference type="ARBA" id="ARBA00022989"/>
    </source>
</evidence>
<dbReference type="AlphaFoldDB" id="A0A239TNR3"/>
<protein>
    <submittedName>
        <fullName evidence="8">Chloramphenicol resistance protein</fullName>
    </submittedName>
</protein>
<proteinExistence type="predicted"/>
<dbReference type="InterPro" id="IPR011701">
    <property type="entry name" value="MFS"/>
</dbReference>
<evidence type="ECO:0000256" key="1">
    <source>
        <dbReference type="ARBA" id="ARBA00004651"/>
    </source>
</evidence>
<evidence type="ECO:0000256" key="3">
    <source>
        <dbReference type="ARBA" id="ARBA00022475"/>
    </source>
</evidence>
<accession>A0A239TNR3</accession>
<dbReference type="InterPro" id="IPR050189">
    <property type="entry name" value="MFS_Efflux_Transporters"/>
</dbReference>
<dbReference type="GO" id="GO:0005886">
    <property type="term" value="C:plasma membrane"/>
    <property type="evidence" value="ECO:0007669"/>
    <property type="project" value="UniProtKB-SubCell"/>
</dbReference>
<evidence type="ECO:0000259" key="7">
    <source>
        <dbReference type="PROSITE" id="PS50850"/>
    </source>
</evidence>
<dbReference type="Pfam" id="PF07690">
    <property type="entry name" value="MFS_1"/>
    <property type="match status" value="1"/>
</dbReference>
<dbReference type="Proteomes" id="UP000321736">
    <property type="component" value="Unassembled WGS sequence"/>
</dbReference>
<dbReference type="SUPFAM" id="SSF103473">
    <property type="entry name" value="MFS general substrate transporter"/>
    <property type="match status" value="1"/>
</dbReference>
<comment type="subcellular location">
    <subcellularLocation>
        <location evidence="1">Cell membrane</location>
        <topology evidence="1">Multi-pass membrane protein</topology>
    </subcellularLocation>
</comment>
<dbReference type="PANTHER" id="PTHR43124:SF8">
    <property type="entry name" value="INNER MEMBRANE TRANSPORT PROTEIN YDHP"/>
    <property type="match status" value="1"/>
</dbReference>
<dbReference type="InterPro" id="IPR036259">
    <property type="entry name" value="MFS_trans_sf"/>
</dbReference>
<dbReference type="EMBL" id="BKAR01000010">
    <property type="protein sequence ID" value="GEP84458.1"/>
    <property type="molecule type" value="Genomic_DNA"/>
</dbReference>
<dbReference type="OrthoDB" id="337363at2"/>
<dbReference type="RefSeq" id="WP_095103607.1">
    <property type="nucleotide sequence ID" value="NZ_BKAR01000010.1"/>
</dbReference>
<sequence length="397" mass="42671">MSFMRIVTFIISVFIVGMVEMMVAGIMNLMSHDLHVSEAWIGQLVTLYAVTFAVCGPILVKITNRFNAKSVLLWTIVAFVIGNALIVISPNFAVLIIGRIISSAAAALIIVKVLALTAMLTAPEHRGKMIGIVYSGFSGANVLGVPIGTMLGGWLGWRATFVFIIVISVLAALLMVRYLPTASELAYVSDGQGNGQTPQSKIINRTEVIKYLTITFLLLTANSITFVYINPLMLSNGHDLKFVSFVLLINGIAGTLGTSMGGFLADKWSSKTWLLTATLTFAIALAVINWFLSASWMLILIIFVWNVMQWSTNPAVQSGIIEHVQGDASQVLSWNMSSLNAGIAAGGMLGGLIVSHIGINAVTYSSSLLGFIIVIIILFLKKVRHTPAESSITSKSA</sequence>
<comment type="caution">
    <text evidence="8">The sequence shown here is derived from an EMBL/GenBank/DDBJ whole genome shotgun (WGS) entry which is preliminary data.</text>
</comment>
<dbReference type="PROSITE" id="PS50850">
    <property type="entry name" value="MFS"/>
    <property type="match status" value="1"/>
</dbReference>
<evidence type="ECO:0000256" key="4">
    <source>
        <dbReference type="ARBA" id="ARBA00022692"/>
    </source>
</evidence>
<keyword evidence="5" id="KW-1133">Transmembrane helix</keyword>
<evidence type="ECO:0000313" key="8">
    <source>
        <dbReference type="EMBL" id="GEP84458.1"/>
    </source>
</evidence>
<keyword evidence="2" id="KW-0813">Transport</keyword>
<reference evidence="8 9" key="1">
    <citation type="submission" date="2019-07" db="EMBL/GenBank/DDBJ databases">
        <title>Whole genome shotgun sequence of Staphylococcus piscifermentans NBRC 109625.</title>
        <authorList>
            <person name="Hosoyama A."/>
            <person name="Uohara A."/>
            <person name="Ohji S."/>
            <person name="Ichikawa N."/>
        </authorList>
    </citation>
    <scope>NUCLEOTIDE SEQUENCE [LARGE SCALE GENOMIC DNA]</scope>
    <source>
        <strain evidence="8 9">NBRC 109625</strain>
    </source>
</reference>
<keyword evidence="3" id="KW-1003">Cell membrane</keyword>
<keyword evidence="4" id="KW-0812">Transmembrane</keyword>
<keyword evidence="6" id="KW-0472">Membrane</keyword>
<name>A0A239TNR3_9STAP</name>
<organism evidence="8 9">
    <name type="scientific">Staphylococcus piscifermentans</name>
    <dbReference type="NCBI Taxonomy" id="70258"/>
    <lineage>
        <taxon>Bacteria</taxon>
        <taxon>Bacillati</taxon>
        <taxon>Bacillota</taxon>
        <taxon>Bacilli</taxon>
        <taxon>Bacillales</taxon>
        <taxon>Staphylococcaceae</taxon>
        <taxon>Staphylococcus</taxon>
    </lineage>
</organism>
<dbReference type="CDD" id="cd17324">
    <property type="entry name" value="MFS_NepI_like"/>
    <property type="match status" value="1"/>
</dbReference>
<feature type="domain" description="Major facilitator superfamily (MFS) profile" evidence="7">
    <location>
        <begin position="5"/>
        <end position="385"/>
    </location>
</feature>
<gene>
    <name evidence="8" type="ORF">SPI02_10430</name>
</gene>
<dbReference type="Gene3D" id="1.20.1250.20">
    <property type="entry name" value="MFS general substrate transporter like domains"/>
    <property type="match status" value="1"/>
</dbReference>
<dbReference type="InterPro" id="IPR020846">
    <property type="entry name" value="MFS_dom"/>
</dbReference>
<evidence type="ECO:0000256" key="6">
    <source>
        <dbReference type="ARBA" id="ARBA00023136"/>
    </source>
</evidence>
<evidence type="ECO:0000256" key="2">
    <source>
        <dbReference type="ARBA" id="ARBA00022448"/>
    </source>
</evidence>
<dbReference type="GO" id="GO:0022857">
    <property type="term" value="F:transmembrane transporter activity"/>
    <property type="evidence" value="ECO:0007669"/>
    <property type="project" value="InterPro"/>
</dbReference>
<evidence type="ECO:0000313" key="9">
    <source>
        <dbReference type="Proteomes" id="UP000321736"/>
    </source>
</evidence>
<dbReference type="PANTHER" id="PTHR43124">
    <property type="entry name" value="PURINE EFFLUX PUMP PBUE"/>
    <property type="match status" value="1"/>
</dbReference>